<accession>A0A422QUI4</accession>
<dbReference type="Proteomes" id="UP000238137">
    <property type="component" value="Unassembled WGS sequence"/>
</dbReference>
<sequence>MRDVSPAFGRKKKCPLNRHLKISMKNILEPIVIGPTLPFLFMQVTPAIAGTSPVAMAIDLYGSMV</sequence>
<dbReference type="EMBL" id="PXNQ02000009">
    <property type="protein sequence ID" value="RNF33697.1"/>
    <property type="molecule type" value="Genomic_DNA"/>
</dbReference>
<proteinExistence type="predicted"/>
<name>A0A422QUI4_9RHOB</name>
<dbReference type="AlphaFoldDB" id="A0A422QUI4"/>
<evidence type="ECO:0000313" key="2">
    <source>
        <dbReference type="Proteomes" id="UP000238137"/>
    </source>
</evidence>
<evidence type="ECO:0000313" key="1">
    <source>
        <dbReference type="EMBL" id="RNF33697.1"/>
    </source>
</evidence>
<keyword evidence="2" id="KW-1185">Reference proteome</keyword>
<reference evidence="1" key="1">
    <citation type="submission" date="2018-05" db="EMBL/GenBank/DDBJ databases">
        <title>Reclassification of Methylarcula marina and Methylarcula terricola as Paracoccus methylarcula sp.nov., comb.nov. and Paracoccus terricola comb.nov.</title>
        <authorList>
            <person name="Shmareva M.N."/>
            <person name="Doronina N.V."/>
            <person name="Vasilenko O.V."/>
            <person name="Tarlachkov S.V."/>
            <person name="Trotsenko Y.A."/>
        </authorList>
    </citation>
    <scope>NUCLEOTIDE SEQUENCE [LARGE SCALE GENOMIC DNA]</scope>
    <source>
        <strain evidence="1">VKM B-2159</strain>
    </source>
</reference>
<gene>
    <name evidence="1" type="ORF">A7A09_014495</name>
</gene>
<protein>
    <submittedName>
        <fullName evidence="1">Uncharacterized protein</fullName>
    </submittedName>
</protein>
<comment type="caution">
    <text evidence="1">The sequence shown here is derived from an EMBL/GenBank/DDBJ whole genome shotgun (WGS) entry which is preliminary data.</text>
</comment>
<organism evidence="1 2">
    <name type="scientific">Paracoccus methylarcula</name>
    <dbReference type="NCBI Taxonomy" id="72022"/>
    <lineage>
        <taxon>Bacteria</taxon>
        <taxon>Pseudomonadati</taxon>
        <taxon>Pseudomonadota</taxon>
        <taxon>Alphaproteobacteria</taxon>
        <taxon>Rhodobacterales</taxon>
        <taxon>Paracoccaceae</taxon>
        <taxon>Paracoccus</taxon>
    </lineage>
</organism>